<name>G3FFB4_9ROSI</name>
<feature type="region of interest" description="Disordered" evidence="1">
    <location>
        <begin position="28"/>
        <end position="153"/>
    </location>
</feature>
<organism evidence="2">
    <name type="scientific">Dimocarpus longan</name>
    <dbReference type="NCBI Taxonomy" id="128017"/>
    <lineage>
        <taxon>Eukaryota</taxon>
        <taxon>Viridiplantae</taxon>
        <taxon>Streptophyta</taxon>
        <taxon>Embryophyta</taxon>
        <taxon>Tracheophyta</taxon>
        <taxon>Spermatophyta</taxon>
        <taxon>Magnoliopsida</taxon>
        <taxon>eudicotyledons</taxon>
        <taxon>Gunneridae</taxon>
        <taxon>Pentapetalae</taxon>
        <taxon>rosids</taxon>
        <taxon>malvids</taxon>
        <taxon>Sapindales</taxon>
        <taxon>Sapindaceae</taxon>
        <taxon>Dimocarpus</taxon>
    </lineage>
</organism>
<evidence type="ECO:0000313" key="2">
    <source>
        <dbReference type="EMBL" id="AEO31511.1"/>
    </source>
</evidence>
<dbReference type="EMBL" id="JF708998">
    <property type="protein sequence ID" value="AEO31511.1"/>
    <property type="molecule type" value="mRNA"/>
</dbReference>
<sequence>MDRGWGALALDSDRNPISFFATKSFSSRFKPANMSGGGSGDRGSSSFRMFQLHQTAADGGGDNNDSDNNREVDFFSDRLNKNRTSHDDDEDDRDTSVNIKKENSHEEVDPRTALDVNTGLHLLTANTGSDQSTVDDGVSSDMEDKRGKTELAQ</sequence>
<feature type="compositionally biased region" description="Basic and acidic residues" evidence="1">
    <location>
        <begin position="142"/>
        <end position="153"/>
    </location>
</feature>
<dbReference type="AlphaFoldDB" id="G3FFB4"/>
<accession>G3FFB4</accession>
<feature type="compositionally biased region" description="Basic and acidic residues" evidence="1">
    <location>
        <begin position="67"/>
        <end position="86"/>
    </location>
</feature>
<evidence type="ECO:0000256" key="1">
    <source>
        <dbReference type="SAM" id="MobiDB-lite"/>
    </source>
</evidence>
<reference evidence="2" key="1">
    <citation type="submission" date="2011-03" db="EMBL/GenBank/DDBJ databases">
        <title>Studies on transcriptomics of somatic embryogenesis in Dimocarpus longan.</title>
        <authorList>
            <person name="Lai Z."/>
            <person name="Lin Y."/>
            <person name="Ye W."/>
            <person name="Cai A."/>
        </authorList>
    </citation>
    <scope>NUCLEOTIDE SEQUENCE</scope>
</reference>
<feature type="non-terminal residue" evidence="2">
    <location>
        <position position="1"/>
    </location>
</feature>
<protein>
    <submittedName>
        <fullName evidence="2">WRKY transcription factor 28-3</fullName>
    </submittedName>
</protein>
<feature type="compositionally biased region" description="Polar residues" evidence="1">
    <location>
        <begin position="124"/>
        <end position="134"/>
    </location>
</feature>
<feature type="compositionally biased region" description="Basic and acidic residues" evidence="1">
    <location>
        <begin position="99"/>
        <end position="112"/>
    </location>
</feature>
<feature type="non-terminal residue" evidence="2">
    <location>
        <position position="153"/>
    </location>
</feature>
<proteinExistence type="evidence at transcript level"/>